<dbReference type="AlphaFoldDB" id="A0A2T5TYQ8"/>
<feature type="transmembrane region" description="Helical" evidence="9">
    <location>
        <begin position="293"/>
        <end position="310"/>
    </location>
</feature>
<organism evidence="10 11">
    <name type="scientific">Sphingomonas faeni</name>
    <dbReference type="NCBI Taxonomy" id="185950"/>
    <lineage>
        <taxon>Bacteria</taxon>
        <taxon>Pseudomonadati</taxon>
        <taxon>Pseudomonadota</taxon>
        <taxon>Alphaproteobacteria</taxon>
        <taxon>Sphingomonadales</taxon>
        <taxon>Sphingomonadaceae</taxon>
        <taxon>Sphingomonas</taxon>
    </lineage>
</organism>
<evidence type="ECO:0000313" key="11">
    <source>
        <dbReference type="Proteomes" id="UP000244013"/>
    </source>
</evidence>
<dbReference type="Pfam" id="PF03186">
    <property type="entry name" value="CobD_Cbib"/>
    <property type="match status" value="1"/>
</dbReference>
<proteinExistence type="inferred from homology"/>
<dbReference type="UniPathway" id="UPA00148"/>
<keyword evidence="5 9" id="KW-0169">Cobalamin biosynthesis</keyword>
<dbReference type="InterPro" id="IPR004485">
    <property type="entry name" value="Cobalamin_biosynth_CobD/CbiB"/>
</dbReference>
<evidence type="ECO:0000256" key="4">
    <source>
        <dbReference type="ARBA" id="ARBA00022475"/>
    </source>
</evidence>
<dbReference type="NCBIfam" id="TIGR00380">
    <property type="entry name" value="cobal_cbiB"/>
    <property type="match status" value="1"/>
</dbReference>
<dbReference type="PANTHER" id="PTHR34308">
    <property type="entry name" value="COBALAMIN BIOSYNTHESIS PROTEIN CBIB"/>
    <property type="match status" value="1"/>
</dbReference>
<comment type="caution">
    <text evidence="9">Lacks conserved residue(s) required for the propagation of feature annotation.</text>
</comment>
<gene>
    <name evidence="9" type="primary">cobD</name>
    <name evidence="10" type="ORF">C8J25_11077</name>
</gene>
<comment type="pathway">
    <text evidence="2 9">Cofactor biosynthesis; adenosylcobalamin biosynthesis.</text>
</comment>
<evidence type="ECO:0000256" key="1">
    <source>
        <dbReference type="ARBA" id="ARBA00004651"/>
    </source>
</evidence>
<dbReference type="GO" id="GO:0005886">
    <property type="term" value="C:plasma membrane"/>
    <property type="evidence" value="ECO:0007669"/>
    <property type="project" value="UniProtKB-SubCell"/>
</dbReference>
<keyword evidence="4 9" id="KW-1003">Cell membrane</keyword>
<dbReference type="PANTHER" id="PTHR34308:SF1">
    <property type="entry name" value="COBALAMIN BIOSYNTHESIS PROTEIN CBIB"/>
    <property type="match status" value="1"/>
</dbReference>
<feature type="transmembrane region" description="Helical" evidence="9">
    <location>
        <begin position="86"/>
        <end position="106"/>
    </location>
</feature>
<evidence type="ECO:0000256" key="5">
    <source>
        <dbReference type="ARBA" id="ARBA00022573"/>
    </source>
</evidence>
<feature type="transmembrane region" description="Helical" evidence="9">
    <location>
        <begin position="56"/>
        <end position="80"/>
    </location>
</feature>
<accession>A0A2T5TYQ8</accession>
<dbReference type="HAMAP" id="MF_00024">
    <property type="entry name" value="CobD_CbiB"/>
    <property type="match status" value="1"/>
</dbReference>
<dbReference type="EMBL" id="QAYE01000010">
    <property type="protein sequence ID" value="PTW44397.1"/>
    <property type="molecule type" value="Genomic_DNA"/>
</dbReference>
<comment type="subcellular location">
    <subcellularLocation>
        <location evidence="1 9">Cell membrane</location>
        <topology evidence="1 9">Multi-pass membrane protein</topology>
    </subcellularLocation>
</comment>
<dbReference type="RefSeq" id="WP_107955684.1">
    <property type="nucleotide sequence ID" value="NZ_QAYE01000010.1"/>
</dbReference>
<keyword evidence="8 9" id="KW-0472">Membrane</keyword>
<evidence type="ECO:0000256" key="2">
    <source>
        <dbReference type="ARBA" id="ARBA00004953"/>
    </source>
</evidence>
<keyword evidence="7 9" id="KW-1133">Transmembrane helix</keyword>
<comment type="function">
    <text evidence="9">Converts cobyric acid to cobinamide by the addition of aminopropanol on the F carboxylic group.</text>
</comment>
<evidence type="ECO:0000256" key="9">
    <source>
        <dbReference type="HAMAP-Rule" id="MF_00024"/>
    </source>
</evidence>
<dbReference type="OrthoDB" id="9811967at2"/>
<dbReference type="GO" id="GO:0009236">
    <property type="term" value="P:cobalamin biosynthetic process"/>
    <property type="evidence" value="ECO:0007669"/>
    <property type="project" value="UniProtKB-UniRule"/>
</dbReference>
<evidence type="ECO:0000256" key="7">
    <source>
        <dbReference type="ARBA" id="ARBA00022989"/>
    </source>
</evidence>
<sequence length="312" mass="32708">MLEPVAGLAIIIDAAVGWPAPLYARIGHPVGGFARVIGWAETRWNRPTLSDTIRRAAGVITIVVLVAVAVGVALAATSLARLVLGPMAWIAIGAMAAPGLAIRSLYDHVVPVARALESDDLEAARTRVAMIVGRDVATLDEAGVARAAIESLAESVCDGVVAPLFWLLVAGLPGLWAYKAINTADSLIGHREARWRAFGWAAARTDDVANLIPARISGVLLCLAGWGGWRTMWRDAGNHASPNAGWPEAAMAGALGLRLAGPIAYDGIVTAKPYIGDGRSDVTATDLRAALGIYRRACILLLVIAGVLAWRL</sequence>
<dbReference type="GeneID" id="91007491"/>
<dbReference type="GO" id="GO:0015420">
    <property type="term" value="F:ABC-type vitamin B12 transporter activity"/>
    <property type="evidence" value="ECO:0007669"/>
    <property type="project" value="UniProtKB-UniRule"/>
</dbReference>
<reference evidence="10 11" key="1">
    <citation type="submission" date="2018-04" db="EMBL/GenBank/DDBJ databases">
        <title>Genomic Encyclopedia of Type Strains, Phase III (KMG-III): the genomes of soil and plant-associated and newly described type strains.</title>
        <authorList>
            <person name="Whitman W."/>
        </authorList>
    </citation>
    <scope>NUCLEOTIDE SEQUENCE [LARGE SCALE GENOMIC DNA]</scope>
    <source>
        <strain evidence="10 11">MA-olki</strain>
    </source>
</reference>
<dbReference type="Proteomes" id="UP000244013">
    <property type="component" value="Unassembled WGS sequence"/>
</dbReference>
<name>A0A2T5TYQ8_9SPHN</name>
<keyword evidence="6 9" id="KW-0812">Transmembrane</keyword>
<dbReference type="GO" id="GO:0048472">
    <property type="term" value="F:threonine-phosphate decarboxylase activity"/>
    <property type="evidence" value="ECO:0007669"/>
    <property type="project" value="InterPro"/>
</dbReference>
<comment type="caution">
    <text evidence="10">The sequence shown here is derived from an EMBL/GenBank/DDBJ whole genome shotgun (WGS) entry which is preliminary data.</text>
</comment>
<comment type="similarity">
    <text evidence="3 9">Belongs to the CobD/CbiB family.</text>
</comment>
<protein>
    <recommendedName>
        <fullName evidence="9">Cobalamin biosynthesis protein CobD</fullName>
    </recommendedName>
</protein>
<evidence type="ECO:0000256" key="8">
    <source>
        <dbReference type="ARBA" id="ARBA00023136"/>
    </source>
</evidence>
<evidence type="ECO:0000313" key="10">
    <source>
        <dbReference type="EMBL" id="PTW44397.1"/>
    </source>
</evidence>
<evidence type="ECO:0000256" key="3">
    <source>
        <dbReference type="ARBA" id="ARBA00006263"/>
    </source>
</evidence>
<evidence type="ECO:0000256" key="6">
    <source>
        <dbReference type="ARBA" id="ARBA00022692"/>
    </source>
</evidence>